<dbReference type="Pfam" id="PF20703">
    <property type="entry name" value="nSTAND1"/>
    <property type="match status" value="1"/>
</dbReference>
<dbReference type="InterPro" id="IPR000157">
    <property type="entry name" value="TIR_dom"/>
</dbReference>
<feature type="domain" description="TIR" evidence="1">
    <location>
        <begin position="6"/>
        <end position="138"/>
    </location>
</feature>
<dbReference type="InterPro" id="IPR027417">
    <property type="entry name" value="P-loop_NTPase"/>
</dbReference>
<dbReference type="SUPFAM" id="SSF51126">
    <property type="entry name" value="Pectin lyase-like"/>
    <property type="match status" value="1"/>
</dbReference>
<dbReference type="GO" id="GO:0007165">
    <property type="term" value="P:signal transduction"/>
    <property type="evidence" value="ECO:0007669"/>
    <property type="project" value="InterPro"/>
</dbReference>
<dbReference type="RefSeq" id="WP_126597699.1">
    <property type="nucleotide sequence ID" value="NZ_BIFQ01000001.1"/>
</dbReference>
<reference evidence="3" key="1">
    <citation type="submission" date="2018-12" db="EMBL/GenBank/DDBJ databases">
        <title>Tengunoibacter tsumagoiensis gen. nov., sp. nov., Dictyobacter kobayashii sp. nov., D. alpinus sp. nov., and D. joshuensis sp. nov. and description of Dictyobacteraceae fam. nov. within the order Ktedonobacterales isolated from Tengu-no-mugimeshi.</title>
        <authorList>
            <person name="Wang C.M."/>
            <person name="Zheng Y."/>
            <person name="Sakai Y."/>
            <person name="Toyoda A."/>
            <person name="Minakuchi Y."/>
            <person name="Abe K."/>
            <person name="Yokota A."/>
            <person name="Yabe S."/>
        </authorList>
    </citation>
    <scope>NUCLEOTIDE SEQUENCE [LARGE SCALE GENOMIC DNA]</scope>
    <source>
        <strain evidence="3">S-27</strain>
    </source>
</reference>
<dbReference type="Gene3D" id="3.40.50.10140">
    <property type="entry name" value="Toll/interleukin-1 receptor homology (TIR) domain"/>
    <property type="match status" value="1"/>
</dbReference>
<dbReference type="SUPFAM" id="SSF52200">
    <property type="entry name" value="Toll/Interleukin receptor TIR domain"/>
    <property type="match status" value="1"/>
</dbReference>
<evidence type="ECO:0000259" key="1">
    <source>
        <dbReference type="PROSITE" id="PS50104"/>
    </source>
</evidence>
<dbReference type="InterPro" id="IPR035897">
    <property type="entry name" value="Toll_tir_struct_dom_sf"/>
</dbReference>
<comment type="caution">
    <text evidence="2">The sequence shown here is derived from an EMBL/GenBank/DDBJ whole genome shotgun (WGS) entry which is preliminary data.</text>
</comment>
<dbReference type="InterPro" id="IPR011050">
    <property type="entry name" value="Pectin_lyase_fold/virulence"/>
</dbReference>
<name>A0A401ZIY1_9CHLR</name>
<evidence type="ECO:0000313" key="3">
    <source>
        <dbReference type="Proteomes" id="UP000287224"/>
    </source>
</evidence>
<dbReference type="InterPro" id="IPR059226">
    <property type="entry name" value="Choice_anch_Q_dom"/>
</dbReference>
<dbReference type="InterPro" id="IPR049052">
    <property type="entry name" value="nSTAND1"/>
</dbReference>
<dbReference type="NCBIfam" id="NF041518">
    <property type="entry name" value="choice_anch_Q"/>
    <property type="match status" value="1"/>
</dbReference>
<sequence>MIQAERSLFVFISYSRADKELVDRLRRDLYTHGISAWIDQESIQPGTPDWEEALRSAVRSSNAVLLIASPRARSSRYVKDELRIAEMYRRPIYPVWVAGDQWMEAIPIGWGSTQYIDARADNYTQAIQAIVRSVYQSANSLAAVTPEPVTPAPSTFEPRNPYKGLRAFTSADAHDFFGRSALVDELMHALQMTLQEEAWTTQQVRPVRLLSVVGPSGSGKSSAVMAGLLPKLQMGALTESQEWIYLSPVVPGAHPLEALTLALAEKLSGRSLTSIREDLNDDSARGLHLLGCSLLPKPRSHMVLLVDQFEELFTQTIDEAERRHFIDLLVAAMTEPQGPIIVIVTLRADFDDRPMRYPDLGQLLERHRVPLLPMELEDLRAIIEKPAALPDVLLSFEGDLVGDLLFEVQGQTGALPLLQFTLEQLFQRRSGHLLTLQAYHDLGGVKGALASHAEDVYNSLPTQEHHDLARDLFLRLIDPGMTEQDTTRRRAALAELTLPDPRQSALFQEIATTFVAARLLTTSTRAGVATIEVSHEALIREWPRLAEWLRTNRNDLLLQKSISMDALEWIKYGQPDDRLYRGTQLDEARTWAKRSRPSANEIHFLEASVDAQEREVTAERARQTQERSVQIHAQKRLHYARIMTGITFILLIAVLLGALHIQDQQLKSRPVAVTKPDDHGEGSLRNAIAIAPPGSAITFAKDLGTTIVLTTGPLQINKNLTISGPGPDPSHLVISGGDSSVFKITHAGTVTLSNLTISHGHGSLNLYKTPGEKIGGGINNSGTLAIVHSVIADNTAVSGAGISNLGTLTITNSELKRNRSSKGGGAIDNLGTLTITNSTIADNMATTGGGIQNEGKLIMHNNTIVSNTATQGDGGGILNQPAVTADMVNNTITANRAQRSGGGISNSGVTRTVYSTIYGNQAVVGGGVASVKDSSSSAELGMTVENSIIAGNIADKGPDASGTITLLNPNLIQHVPDPTLHLVYGGDPQSKEHRLAGKSIFGQSPKLGGLNNNGGPTQTMELAADSPAIDLIPDNEPTCGDRSAIIISHISYSYDQRGKVRGTGRGCDLGAYERSLPNIRNPYFPYTGSLVIDDQLSSRDHSAWSEYEYTRFVENAYRIKSVEHGIQGVSAGIALKDFSFQVDMTILQGDAGGVAFRLASTRLQQYYVFGISRRGTYTFRLNNGFKDSDVLKKGRSSAIHSGLNQRNVLAVVAQGQTFDLYVNHVHIDTIKNDVLAQGFFGLVAIIDTPNLTEIAFKNARVWSLSEAE</sequence>
<gene>
    <name evidence="2" type="ORF">KDAU_41320</name>
</gene>
<evidence type="ECO:0000313" key="2">
    <source>
        <dbReference type="EMBL" id="GCE06803.1"/>
    </source>
</evidence>
<keyword evidence="3" id="KW-1185">Reference proteome</keyword>
<dbReference type="OrthoDB" id="414967at2"/>
<protein>
    <recommendedName>
        <fullName evidence="1">TIR domain-containing protein</fullName>
    </recommendedName>
</protein>
<accession>A0A401ZIY1</accession>
<dbReference type="Proteomes" id="UP000287224">
    <property type="component" value="Unassembled WGS sequence"/>
</dbReference>
<dbReference type="Gene3D" id="2.60.120.560">
    <property type="entry name" value="Exo-inulinase, domain 1"/>
    <property type="match status" value="1"/>
</dbReference>
<dbReference type="SUPFAM" id="SSF52540">
    <property type="entry name" value="P-loop containing nucleoside triphosphate hydrolases"/>
    <property type="match status" value="1"/>
</dbReference>
<dbReference type="PROSITE" id="PS50104">
    <property type="entry name" value="TIR"/>
    <property type="match status" value="1"/>
</dbReference>
<dbReference type="PANTHER" id="PTHR11319">
    <property type="entry name" value="G PROTEIN-COUPLED RECEPTOR-RELATED"/>
    <property type="match status" value="1"/>
</dbReference>
<organism evidence="2 3">
    <name type="scientific">Dictyobacter aurantiacus</name>
    <dbReference type="NCBI Taxonomy" id="1936993"/>
    <lineage>
        <taxon>Bacteria</taxon>
        <taxon>Bacillati</taxon>
        <taxon>Chloroflexota</taxon>
        <taxon>Ktedonobacteria</taxon>
        <taxon>Ktedonobacterales</taxon>
        <taxon>Dictyobacteraceae</taxon>
        <taxon>Dictyobacter</taxon>
    </lineage>
</organism>
<dbReference type="Pfam" id="PF13676">
    <property type="entry name" value="TIR_2"/>
    <property type="match status" value="1"/>
</dbReference>
<proteinExistence type="predicted"/>
<dbReference type="PANTHER" id="PTHR11319:SF35">
    <property type="entry name" value="OUTER MEMBRANE PROTEIN PMPC-RELATED"/>
    <property type="match status" value="1"/>
</dbReference>
<dbReference type="EMBL" id="BIFQ01000001">
    <property type="protein sequence ID" value="GCE06803.1"/>
    <property type="molecule type" value="Genomic_DNA"/>
</dbReference>
<dbReference type="AlphaFoldDB" id="A0A401ZIY1"/>